<evidence type="ECO:0000313" key="7">
    <source>
        <dbReference type="Proteomes" id="UP000274756"/>
    </source>
</evidence>
<keyword evidence="2" id="KW-0130">Cell adhesion</keyword>
<dbReference type="WBParaSite" id="DME_0001055101-mRNA-1">
    <property type="protein sequence ID" value="DME_0001055101-mRNA-1"/>
    <property type="gene ID" value="DME_0001055101"/>
</dbReference>
<proteinExistence type="predicted"/>
<dbReference type="Gene3D" id="2.60.40.10">
    <property type="entry name" value="Immunoglobulins"/>
    <property type="match status" value="1"/>
</dbReference>
<reference evidence="5 7" key="2">
    <citation type="submission" date="2018-11" db="EMBL/GenBank/DDBJ databases">
        <authorList>
            <consortium name="Pathogen Informatics"/>
        </authorList>
    </citation>
    <scope>NUCLEOTIDE SEQUENCE [LARGE SCALE GENOMIC DNA]</scope>
</reference>
<keyword evidence="1" id="KW-0787">Thick filament</keyword>
<feature type="domain" description="Ig-like" evidence="4">
    <location>
        <begin position="101"/>
        <end position="184"/>
    </location>
</feature>
<dbReference type="InterPro" id="IPR003599">
    <property type="entry name" value="Ig_sub"/>
</dbReference>
<evidence type="ECO:0000313" key="6">
    <source>
        <dbReference type="Proteomes" id="UP000038040"/>
    </source>
</evidence>
<keyword evidence="3" id="KW-0514">Muscle protein</keyword>
<dbReference type="STRING" id="318479.A0A0N4UR79"/>
<dbReference type="OrthoDB" id="5969272at2759"/>
<dbReference type="FunFam" id="2.60.40.10:FF:000557">
    <property type="entry name" value="Myosin binding protein Ha"/>
    <property type="match status" value="1"/>
</dbReference>
<dbReference type="PANTHER" id="PTHR47633">
    <property type="entry name" value="IMMUNOGLOBULIN"/>
    <property type="match status" value="1"/>
</dbReference>
<dbReference type="EMBL" id="UYYG01000237">
    <property type="protein sequence ID" value="VDN54008.1"/>
    <property type="molecule type" value="Genomic_DNA"/>
</dbReference>
<dbReference type="GO" id="GO:0007155">
    <property type="term" value="P:cell adhesion"/>
    <property type="evidence" value="ECO:0007669"/>
    <property type="project" value="UniProtKB-KW"/>
</dbReference>
<dbReference type="GO" id="GO:0032982">
    <property type="term" value="C:myosin filament"/>
    <property type="evidence" value="ECO:0007669"/>
    <property type="project" value="UniProtKB-KW"/>
</dbReference>
<keyword evidence="7" id="KW-1185">Reference proteome</keyword>
<accession>A0A0N4UR79</accession>
<dbReference type="InterPro" id="IPR007110">
    <property type="entry name" value="Ig-like_dom"/>
</dbReference>
<dbReference type="SMART" id="SM00409">
    <property type="entry name" value="IG"/>
    <property type="match status" value="1"/>
</dbReference>
<dbReference type="InterPro" id="IPR013098">
    <property type="entry name" value="Ig_I-set"/>
</dbReference>
<dbReference type="SMART" id="SM00408">
    <property type="entry name" value="IGc2"/>
    <property type="match status" value="1"/>
</dbReference>
<protein>
    <submittedName>
        <fullName evidence="8">Ig-like domain-containing protein</fullName>
    </submittedName>
</protein>
<evidence type="ECO:0000313" key="8">
    <source>
        <dbReference type="WBParaSite" id="DME_0001055101-mRNA-1"/>
    </source>
</evidence>
<evidence type="ECO:0000256" key="1">
    <source>
        <dbReference type="ARBA" id="ARBA00022433"/>
    </source>
</evidence>
<dbReference type="PROSITE" id="PS50835">
    <property type="entry name" value="IG_LIKE"/>
    <property type="match status" value="1"/>
</dbReference>
<dbReference type="SUPFAM" id="SSF48726">
    <property type="entry name" value="Immunoglobulin"/>
    <property type="match status" value="1"/>
</dbReference>
<sequence length="341" mass="38152">MYLSSSRILSTRGLPEPVLPCQRTSLMLSALISRAAAIFSAKNIYLIIRRFLRDSVELVASVNIPIITNTNLLQATQTFSFNDDQLLTASDSSSIGNLQAPRFIKGLENQVATVGKSLQFKCIVIGTPTPTVRWFVDGDEIFDSSIYETIYEDGVCIMKIHEALLEDEGEYSCEALNSAGHAITSCFVQTTTEENIEKIFGCELIIDEKSACIKNTLEETRDTLIKPCYNSENFEYNIENTSNFSNEDKTIFESFSVTNIAIIHHRHYMSINKTIAINSFQPSMIQKKSYIASAIELHYIDLIASMKGSTIAGVCECIFWTLNKANIFCLFNGITNQKETI</sequence>
<dbReference type="InterPro" id="IPR003598">
    <property type="entry name" value="Ig_sub2"/>
</dbReference>
<dbReference type="InterPro" id="IPR036179">
    <property type="entry name" value="Ig-like_dom_sf"/>
</dbReference>
<evidence type="ECO:0000256" key="3">
    <source>
        <dbReference type="ARBA" id="ARBA00023179"/>
    </source>
</evidence>
<organism evidence="6 8">
    <name type="scientific">Dracunculus medinensis</name>
    <name type="common">Guinea worm</name>
    <dbReference type="NCBI Taxonomy" id="318479"/>
    <lineage>
        <taxon>Eukaryota</taxon>
        <taxon>Metazoa</taxon>
        <taxon>Ecdysozoa</taxon>
        <taxon>Nematoda</taxon>
        <taxon>Chromadorea</taxon>
        <taxon>Rhabditida</taxon>
        <taxon>Spirurina</taxon>
        <taxon>Dracunculoidea</taxon>
        <taxon>Dracunculidae</taxon>
        <taxon>Dracunculus</taxon>
    </lineage>
</organism>
<dbReference type="AlphaFoldDB" id="A0A0N4UR79"/>
<dbReference type="Proteomes" id="UP000274756">
    <property type="component" value="Unassembled WGS sequence"/>
</dbReference>
<name>A0A0N4UR79_DRAME</name>
<dbReference type="Pfam" id="PF07679">
    <property type="entry name" value="I-set"/>
    <property type="match status" value="1"/>
</dbReference>
<dbReference type="Proteomes" id="UP000038040">
    <property type="component" value="Unplaced"/>
</dbReference>
<evidence type="ECO:0000256" key="2">
    <source>
        <dbReference type="ARBA" id="ARBA00022889"/>
    </source>
</evidence>
<gene>
    <name evidence="5" type="ORF">DME_LOCUS3981</name>
</gene>
<evidence type="ECO:0000313" key="5">
    <source>
        <dbReference type="EMBL" id="VDN54008.1"/>
    </source>
</evidence>
<dbReference type="InterPro" id="IPR013783">
    <property type="entry name" value="Ig-like_fold"/>
</dbReference>
<reference evidence="8" key="1">
    <citation type="submission" date="2017-02" db="UniProtKB">
        <authorList>
            <consortium name="WormBaseParasite"/>
        </authorList>
    </citation>
    <scope>IDENTIFICATION</scope>
</reference>
<evidence type="ECO:0000259" key="4">
    <source>
        <dbReference type="PROSITE" id="PS50835"/>
    </source>
</evidence>